<protein>
    <submittedName>
        <fullName evidence="2">Uncharacterized protein</fullName>
    </submittedName>
</protein>
<sequence>MQMGTRKGMKTRHSSNMPKEPAPKPTTKIMMGISSSCRLEVFLMMRPMPASMALVSATTPKAPPMMKIKAEI</sequence>
<dbReference type="Proteomes" id="UP000095746">
    <property type="component" value="Unassembled WGS sequence"/>
</dbReference>
<accession>A0A174PYL0</accession>
<feature type="region of interest" description="Disordered" evidence="1">
    <location>
        <begin position="1"/>
        <end position="30"/>
    </location>
</feature>
<evidence type="ECO:0000313" key="3">
    <source>
        <dbReference type="Proteomes" id="UP000095746"/>
    </source>
</evidence>
<evidence type="ECO:0000256" key="1">
    <source>
        <dbReference type="SAM" id="MobiDB-lite"/>
    </source>
</evidence>
<dbReference type="EMBL" id="CYZT01000432">
    <property type="protein sequence ID" value="CUP63850.1"/>
    <property type="molecule type" value="Genomic_DNA"/>
</dbReference>
<gene>
    <name evidence="2" type="ORF">ERS852411_03402</name>
</gene>
<evidence type="ECO:0000313" key="2">
    <source>
        <dbReference type="EMBL" id="CUP63850.1"/>
    </source>
</evidence>
<proteinExistence type="predicted"/>
<name>A0A174PYL0_FLAPL</name>
<reference evidence="2 3" key="1">
    <citation type="submission" date="2015-09" db="EMBL/GenBank/DDBJ databases">
        <authorList>
            <consortium name="Pathogen Informatics"/>
        </authorList>
    </citation>
    <scope>NUCLEOTIDE SEQUENCE [LARGE SCALE GENOMIC DNA]</scope>
    <source>
        <strain evidence="2 3">2789STDY5608854</strain>
    </source>
</reference>
<dbReference type="AlphaFoldDB" id="A0A174PYL0"/>
<organism evidence="2 3">
    <name type="scientific">Flavonifractor plautii</name>
    <name type="common">Fusobacterium plautii</name>
    <dbReference type="NCBI Taxonomy" id="292800"/>
    <lineage>
        <taxon>Bacteria</taxon>
        <taxon>Bacillati</taxon>
        <taxon>Bacillota</taxon>
        <taxon>Clostridia</taxon>
        <taxon>Eubacteriales</taxon>
        <taxon>Oscillospiraceae</taxon>
        <taxon>Flavonifractor</taxon>
    </lineage>
</organism>